<gene>
    <name evidence="1" type="ORF">FD46_GL000603</name>
</gene>
<dbReference type="RefSeq" id="WP_057895571.1">
    <property type="nucleotide sequence ID" value="NZ_AZEH01000020.1"/>
</dbReference>
<dbReference type="NCBIfam" id="TIGR01563">
    <property type="entry name" value="gp16_SPP1"/>
    <property type="match status" value="1"/>
</dbReference>
<dbReference type="OrthoDB" id="2146163at2"/>
<evidence type="ECO:0000313" key="2">
    <source>
        <dbReference type="Proteomes" id="UP000051686"/>
    </source>
</evidence>
<proteinExistence type="predicted"/>
<comment type="caution">
    <text evidence="1">The sequence shown here is derived from an EMBL/GenBank/DDBJ whole genome shotgun (WGS) entry which is preliminary data.</text>
</comment>
<dbReference type="PATRIC" id="fig|1423777.3.peg.622"/>
<dbReference type="Proteomes" id="UP000051686">
    <property type="component" value="Unassembled WGS sequence"/>
</dbReference>
<dbReference type="Pfam" id="PF05521">
    <property type="entry name" value="Phage_HCP"/>
    <property type="match status" value="1"/>
</dbReference>
<dbReference type="EMBL" id="AZEH01000020">
    <property type="protein sequence ID" value="KRL05844.1"/>
    <property type="molecule type" value="Genomic_DNA"/>
</dbReference>
<dbReference type="AlphaFoldDB" id="A0A0R1MIT2"/>
<dbReference type="InterPro" id="IPR038666">
    <property type="entry name" value="SSP1_head-tail_sf"/>
</dbReference>
<dbReference type="STRING" id="1423777.FD46_GL000603"/>
<dbReference type="Gene3D" id="2.40.10.270">
    <property type="entry name" value="Bacteriophage SPP1 head-tail adaptor protein"/>
    <property type="match status" value="1"/>
</dbReference>
<evidence type="ECO:0000313" key="1">
    <source>
        <dbReference type="EMBL" id="KRL05844.1"/>
    </source>
</evidence>
<accession>A0A0R1MIT2</accession>
<sequence length="111" mass="12488">MKNYDVSRLKRRVAFGTIKTVENDNTGDYDTEFVPEFTVWCGDYTQTMTQQYTLLGEDIKAVKSIAIRHNDKVNDSIQAQLDGVVYDVAAVNSDSDVNAFDVVTLQKNSKV</sequence>
<reference evidence="1 2" key="1">
    <citation type="journal article" date="2015" name="Genome Announc.">
        <title>Expanding the biotechnology potential of lactobacilli through comparative genomics of 213 strains and associated genera.</title>
        <authorList>
            <person name="Sun Z."/>
            <person name="Harris H.M."/>
            <person name="McCann A."/>
            <person name="Guo C."/>
            <person name="Argimon S."/>
            <person name="Zhang W."/>
            <person name="Yang X."/>
            <person name="Jeffery I.B."/>
            <person name="Cooney J.C."/>
            <person name="Kagawa T.F."/>
            <person name="Liu W."/>
            <person name="Song Y."/>
            <person name="Salvetti E."/>
            <person name="Wrobel A."/>
            <person name="Rasinkangas P."/>
            <person name="Parkhill J."/>
            <person name="Rea M.C."/>
            <person name="O'Sullivan O."/>
            <person name="Ritari J."/>
            <person name="Douillard F.P."/>
            <person name="Paul Ross R."/>
            <person name="Yang R."/>
            <person name="Briner A.E."/>
            <person name="Felis G.E."/>
            <person name="de Vos W.M."/>
            <person name="Barrangou R."/>
            <person name="Klaenhammer T.R."/>
            <person name="Caufield P.W."/>
            <person name="Cui Y."/>
            <person name="Zhang H."/>
            <person name="O'Toole P.W."/>
        </authorList>
    </citation>
    <scope>NUCLEOTIDE SEQUENCE [LARGE SCALE GENOMIC DNA]</scope>
    <source>
        <strain evidence="1 2">DSM 19972</strain>
    </source>
</reference>
<keyword evidence="2" id="KW-1185">Reference proteome</keyword>
<organism evidence="1 2">
    <name type="scientific">Liquorilactobacillus oeni DSM 19972</name>
    <dbReference type="NCBI Taxonomy" id="1423777"/>
    <lineage>
        <taxon>Bacteria</taxon>
        <taxon>Bacillati</taxon>
        <taxon>Bacillota</taxon>
        <taxon>Bacilli</taxon>
        <taxon>Lactobacillales</taxon>
        <taxon>Lactobacillaceae</taxon>
        <taxon>Liquorilactobacillus</taxon>
    </lineage>
</organism>
<dbReference type="InterPro" id="IPR008767">
    <property type="entry name" value="Phage_SPP1_head-tail_adaptor"/>
</dbReference>
<name>A0A0R1MIT2_9LACO</name>
<protein>
    <submittedName>
        <fullName evidence="1">Prophage Lp3 protein 11</fullName>
    </submittedName>
</protein>